<reference evidence="1 2" key="1">
    <citation type="journal article" date="2008" name="Nature">
        <title>The genome of Laccaria bicolor provides insights into mycorrhizal symbiosis.</title>
        <authorList>
            <person name="Martin F."/>
            <person name="Aerts A."/>
            <person name="Ahren D."/>
            <person name="Brun A."/>
            <person name="Danchin E.G.J."/>
            <person name="Duchaussoy F."/>
            <person name="Gibon J."/>
            <person name="Kohler A."/>
            <person name="Lindquist E."/>
            <person name="Pereda V."/>
            <person name="Salamov A."/>
            <person name="Shapiro H.J."/>
            <person name="Wuyts J."/>
            <person name="Blaudez D."/>
            <person name="Buee M."/>
            <person name="Brokstein P."/>
            <person name="Canbaeck B."/>
            <person name="Cohen D."/>
            <person name="Courty P.E."/>
            <person name="Coutinho P.M."/>
            <person name="Delaruelle C."/>
            <person name="Detter J.C."/>
            <person name="Deveau A."/>
            <person name="DiFazio S."/>
            <person name="Duplessis S."/>
            <person name="Fraissinet-Tachet L."/>
            <person name="Lucic E."/>
            <person name="Frey-Klett P."/>
            <person name="Fourrey C."/>
            <person name="Feussner I."/>
            <person name="Gay G."/>
            <person name="Grimwood J."/>
            <person name="Hoegger P.J."/>
            <person name="Jain P."/>
            <person name="Kilaru S."/>
            <person name="Labbe J."/>
            <person name="Lin Y.C."/>
            <person name="Legue V."/>
            <person name="Le Tacon F."/>
            <person name="Marmeisse R."/>
            <person name="Melayah D."/>
            <person name="Montanini B."/>
            <person name="Muratet M."/>
            <person name="Nehls U."/>
            <person name="Niculita-Hirzel H."/>
            <person name="Oudot-Le Secq M.P."/>
            <person name="Peter M."/>
            <person name="Quesneville H."/>
            <person name="Rajashekar B."/>
            <person name="Reich M."/>
            <person name="Rouhier N."/>
            <person name="Schmutz J."/>
            <person name="Yin T."/>
            <person name="Chalot M."/>
            <person name="Henrissat B."/>
            <person name="Kuees U."/>
            <person name="Lucas S."/>
            <person name="Van de Peer Y."/>
            <person name="Podila G.K."/>
            <person name="Polle A."/>
            <person name="Pukkila P.J."/>
            <person name="Richardson P.M."/>
            <person name="Rouze P."/>
            <person name="Sanders I.R."/>
            <person name="Stajich J.E."/>
            <person name="Tunlid A."/>
            <person name="Tuskan G."/>
            <person name="Grigoriev I.V."/>
        </authorList>
    </citation>
    <scope>NUCLEOTIDE SEQUENCE [LARGE SCALE GENOMIC DNA]</scope>
    <source>
        <strain evidence="2">S238N-H82 / ATCC MYA-4686</strain>
    </source>
</reference>
<proteinExistence type="predicted"/>
<keyword evidence="2" id="KW-1185">Reference proteome</keyword>
<name>B0D4M2_LACBS</name>
<accession>B0D4M2</accession>
<dbReference type="RefSeq" id="XP_001879036.1">
    <property type="nucleotide sequence ID" value="XM_001879001.1"/>
</dbReference>
<evidence type="ECO:0000313" key="2">
    <source>
        <dbReference type="Proteomes" id="UP000001194"/>
    </source>
</evidence>
<sequence>MDEIAGWRSENKVGTKRVDPLRKTPKSFLSLKHLRAILSWLPHTSSGTARRWWNLEVDMRVVREDDNQNWTPSPLAYLCWNRKKGLPPIPGMTMDSFEAMIVGGISTVKIDEIGAMEHWSTDGLRRHLCLLGGLVP</sequence>
<dbReference type="Proteomes" id="UP000001194">
    <property type="component" value="Unassembled WGS sequence"/>
</dbReference>
<evidence type="ECO:0000313" key="1">
    <source>
        <dbReference type="EMBL" id="EDR10586.1"/>
    </source>
</evidence>
<dbReference type="InParanoid" id="B0D4M2"/>
<dbReference type="GeneID" id="6074741"/>
<dbReference type="EMBL" id="DS547097">
    <property type="protein sequence ID" value="EDR10586.1"/>
    <property type="molecule type" value="Genomic_DNA"/>
</dbReference>
<organism evidence="2">
    <name type="scientific">Laccaria bicolor (strain S238N-H82 / ATCC MYA-4686)</name>
    <name type="common">Bicoloured deceiver</name>
    <name type="synonym">Laccaria laccata var. bicolor</name>
    <dbReference type="NCBI Taxonomy" id="486041"/>
    <lineage>
        <taxon>Eukaryota</taxon>
        <taxon>Fungi</taxon>
        <taxon>Dikarya</taxon>
        <taxon>Basidiomycota</taxon>
        <taxon>Agaricomycotina</taxon>
        <taxon>Agaricomycetes</taxon>
        <taxon>Agaricomycetidae</taxon>
        <taxon>Agaricales</taxon>
        <taxon>Agaricineae</taxon>
        <taxon>Hydnangiaceae</taxon>
        <taxon>Laccaria</taxon>
    </lineage>
</organism>
<protein>
    <submittedName>
        <fullName evidence="1">Predicted protein</fullName>
    </submittedName>
</protein>
<dbReference type="KEGG" id="lbc:LACBIDRAFT_325347"/>
<dbReference type="AlphaFoldDB" id="B0D4M2"/>
<dbReference type="HOGENOM" id="CLU_1875779_0_0_1"/>
<gene>
    <name evidence="1" type="ORF">LACBIDRAFT_325347</name>
</gene>